<dbReference type="PRINTS" id="PR00420">
    <property type="entry name" value="RNGMNOXGNASE"/>
</dbReference>
<dbReference type="SUPFAM" id="SSF51905">
    <property type="entry name" value="FAD/NAD(P)-binding domain"/>
    <property type="match status" value="1"/>
</dbReference>
<protein>
    <submittedName>
        <fullName evidence="4">Unannotated protein</fullName>
    </submittedName>
</protein>
<keyword evidence="2" id="KW-0274">FAD</keyword>
<sequence length="569" mass="59900">MQEEHDGHEEHDVAVVIVGAGPVGLVAAKLLANAGIGCLVVERRDGPRRSPAAHVVNARTLEILRQAGVDRTALAAVAEDPAEVGHVNFVTTLGGELIGRLPFERQGDECLDHTPTPLRNISQHRLEPLLAADVGRAPGVDLRYSTDWVSADADDLGVTSTIRDLGSGTETVVRSRYLLAADGAGSGVRKWLGIAMVGPASLQSFVAIHLRADLRPLVAGRPGVLHFVQDPGARGTFVAHVPASEWVFMTAFDPRRESLDDFGTERCEQLVRAAIGTGAAADVSLEVVGTGTWHMSAQVAERMRHGRVFLVGDAAHRFPPTGGLGLNTGVADVHDLVWKLAAVEQGWAAPSLLDTYETERRPVAEVNCRQSTSNAFKMVLLAEALGLGPSTTSAELRSVLADPARRPAIDAAVAAQSTHFDMLGLQLGYVYAEGALARGAEPAASRGDPGDGDPGRFDPVAEVGARLPHGWLADGRSTLDLVGATGFTLLTIGGTDAWATAVERAGTVAPVRHVVLDTLGVDDRWRSTCRLPDGGALLVRPDQHVAWRADTLPSDPDGDLGAALAAILG</sequence>
<name>A0A6J6CN74_9ZZZZ</name>
<accession>A0A6J6CN74</accession>
<dbReference type="InterPro" id="IPR050641">
    <property type="entry name" value="RIFMO-like"/>
</dbReference>
<dbReference type="PANTHER" id="PTHR43004">
    <property type="entry name" value="TRK SYSTEM POTASSIUM UPTAKE PROTEIN"/>
    <property type="match status" value="1"/>
</dbReference>
<gene>
    <name evidence="4" type="ORF">UFOPK1493_01206</name>
</gene>
<dbReference type="Gene3D" id="3.40.30.120">
    <property type="match status" value="1"/>
</dbReference>
<dbReference type="InterPro" id="IPR036188">
    <property type="entry name" value="FAD/NAD-bd_sf"/>
</dbReference>
<evidence type="ECO:0000256" key="2">
    <source>
        <dbReference type="ARBA" id="ARBA00022827"/>
    </source>
</evidence>
<evidence type="ECO:0000259" key="3">
    <source>
        <dbReference type="Pfam" id="PF01494"/>
    </source>
</evidence>
<dbReference type="InterPro" id="IPR002938">
    <property type="entry name" value="FAD-bd"/>
</dbReference>
<dbReference type="Pfam" id="PF21274">
    <property type="entry name" value="Rng_hyd_C"/>
    <property type="match status" value="1"/>
</dbReference>
<organism evidence="4">
    <name type="scientific">freshwater metagenome</name>
    <dbReference type="NCBI Taxonomy" id="449393"/>
    <lineage>
        <taxon>unclassified sequences</taxon>
        <taxon>metagenomes</taxon>
        <taxon>ecological metagenomes</taxon>
    </lineage>
</organism>
<dbReference type="GO" id="GO:0071949">
    <property type="term" value="F:FAD binding"/>
    <property type="evidence" value="ECO:0007669"/>
    <property type="project" value="InterPro"/>
</dbReference>
<evidence type="ECO:0000256" key="1">
    <source>
        <dbReference type="ARBA" id="ARBA00022630"/>
    </source>
</evidence>
<feature type="domain" description="FAD-binding" evidence="3">
    <location>
        <begin position="12"/>
        <end position="369"/>
    </location>
</feature>
<keyword evidence="1" id="KW-0285">Flavoprotein</keyword>
<dbReference type="Gene3D" id="3.30.9.10">
    <property type="entry name" value="D-Amino Acid Oxidase, subunit A, domain 2"/>
    <property type="match status" value="1"/>
</dbReference>
<dbReference type="Pfam" id="PF01494">
    <property type="entry name" value="FAD_binding_3"/>
    <property type="match status" value="1"/>
</dbReference>
<dbReference type="PANTHER" id="PTHR43004:SF6">
    <property type="entry name" value="FAD_NAD(P)-BINDING OXIDOREDUCTASE FAMILY PROTEIN"/>
    <property type="match status" value="1"/>
</dbReference>
<dbReference type="GO" id="GO:0016709">
    <property type="term" value="F:oxidoreductase activity, acting on paired donors, with incorporation or reduction of molecular oxygen, NAD(P)H as one donor, and incorporation of one atom of oxygen"/>
    <property type="evidence" value="ECO:0007669"/>
    <property type="project" value="UniProtKB-ARBA"/>
</dbReference>
<dbReference type="GO" id="GO:0005739">
    <property type="term" value="C:mitochondrion"/>
    <property type="evidence" value="ECO:0007669"/>
    <property type="project" value="TreeGrafter"/>
</dbReference>
<dbReference type="GO" id="GO:0006744">
    <property type="term" value="P:ubiquinone biosynthetic process"/>
    <property type="evidence" value="ECO:0007669"/>
    <property type="project" value="TreeGrafter"/>
</dbReference>
<reference evidence="4" key="1">
    <citation type="submission" date="2020-05" db="EMBL/GenBank/DDBJ databases">
        <authorList>
            <person name="Chiriac C."/>
            <person name="Salcher M."/>
            <person name="Ghai R."/>
            <person name="Kavagutti S V."/>
        </authorList>
    </citation>
    <scope>NUCLEOTIDE SEQUENCE</scope>
</reference>
<dbReference type="AlphaFoldDB" id="A0A6J6CN74"/>
<evidence type="ECO:0000313" key="4">
    <source>
        <dbReference type="EMBL" id="CAB4552990.1"/>
    </source>
</evidence>
<dbReference type="Gene3D" id="3.50.50.60">
    <property type="entry name" value="FAD/NAD(P)-binding domain"/>
    <property type="match status" value="1"/>
</dbReference>
<proteinExistence type="predicted"/>
<dbReference type="EMBL" id="CAEZSR010000033">
    <property type="protein sequence ID" value="CAB4552990.1"/>
    <property type="molecule type" value="Genomic_DNA"/>
</dbReference>